<dbReference type="PANTHER" id="PTHR42798">
    <property type="entry name" value="LIPOPROTEIN-RELEASING SYSTEM ATP-BINDING PROTEIN LOLD"/>
    <property type="match status" value="1"/>
</dbReference>
<accession>A0ABV6CBE6</accession>
<dbReference type="Proteomes" id="UP001589758">
    <property type="component" value="Unassembled WGS sequence"/>
</dbReference>
<evidence type="ECO:0000313" key="7">
    <source>
        <dbReference type="Proteomes" id="UP001589758"/>
    </source>
</evidence>
<comment type="similarity">
    <text evidence="1">Belongs to the ABC transporter superfamily.</text>
</comment>
<protein>
    <submittedName>
        <fullName evidence="6">ABC transporter ATP-binding protein</fullName>
    </submittedName>
</protein>
<reference evidence="6 7" key="1">
    <citation type="submission" date="2024-09" db="EMBL/GenBank/DDBJ databases">
        <authorList>
            <person name="Sun Q."/>
            <person name="Mori K."/>
        </authorList>
    </citation>
    <scope>NUCLEOTIDE SEQUENCE [LARGE SCALE GENOMIC DNA]</scope>
    <source>
        <strain evidence="6 7">CCM 8545</strain>
    </source>
</reference>
<dbReference type="InterPro" id="IPR027417">
    <property type="entry name" value="P-loop_NTPase"/>
</dbReference>
<dbReference type="InterPro" id="IPR017871">
    <property type="entry name" value="ABC_transporter-like_CS"/>
</dbReference>
<sequence length="230" mass="25678">MTNTLIKITNVSKVYSQNKDLPFTALNNINLNISKGKFTVFAGKSGSGKSTLLHLIGAMDLPSKGQIVFEDYDITKKSDKELSFFRRNHIGFIFQSFNLLPILTASENVEYPLMLQGVSKKERKKRAKLALEEVQLDNKLNHYPRELSGGQMQRVAIARAIVHNPRLIIADEPTANLDSQTGIDIINLLQNMIKNHNIALVLASHDESIINQADESIFIKDGCVVSSHPH</sequence>
<gene>
    <name evidence="6" type="ORF">ACFFIT_09375</name>
</gene>
<dbReference type="InterPro" id="IPR003439">
    <property type="entry name" value="ABC_transporter-like_ATP-bd"/>
</dbReference>
<evidence type="ECO:0000256" key="3">
    <source>
        <dbReference type="ARBA" id="ARBA00022741"/>
    </source>
</evidence>
<name>A0ABV6CBE6_9GAMM</name>
<feature type="domain" description="ABC transporter" evidence="5">
    <location>
        <begin position="6"/>
        <end position="230"/>
    </location>
</feature>
<dbReference type="SMART" id="SM00382">
    <property type="entry name" value="AAA"/>
    <property type="match status" value="1"/>
</dbReference>
<dbReference type="InterPro" id="IPR003593">
    <property type="entry name" value="AAA+_ATPase"/>
</dbReference>
<organism evidence="6 7">
    <name type="scientific">Thorsellia kenyensis</name>
    <dbReference type="NCBI Taxonomy" id="1549888"/>
    <lineage>
        <taxon>Bacteria</taxon>
        <taxon>Pseudomonadati</taxon>
        <taxon>Pseudomonadota</taxon>
        <taxon>Gammaproteobacteria</taxon>
        <taxon>Enterobacterales</taxon>
        <taxon>Thorselliaceae</taxon>
        <taxon>Thorsellia</taxon>
    </lineage>
</organism>
<dbReference type="GO" id="GO:0005524">
    <property type="term" value="F:ATP binding"/>
    <property type="evidence" value="ECO:0007669"/>
    <property type="project" value="UniProtKB-KW"/>
</dbReference>
<dbReference type="RefSeq" id="WP_385877399.1">
    <property type="nucleotide sequence ID" value="NZ_JBHLXE010000097.1"/>
</dbReference>
<keyword evidence="3" id="KW-0547">Nucleotide-binding</keyword>
<dbReference type="PROSITE" id="PS50893">
    <property type="entry name" value="ABC_TRANSPORTER_2"/>
    <property type="match status" value="1"/>
</dbReference>
<dbReference type="Gene3D" id="3.40.50.300">
    <property type="entry name" value="P-loop containing nucleotide triphosphate hydrolases"/>
    <property type="match status" value="1"/>
</dbReference>
<evidence type="ECO:0000256" key="2">
    <source>
        <dbReference type="ARBA" id="ARBA00022448"/>
    </source>
</evidence>
<proteinExistence type="inferred from homology"/>
<dbReference type="PANTHER" id="PTHR42798:SF2">
    <property type="entry name" value="ABC TRANSPORTER ATP-BINDING PROTEIN MG467-RELATED"/>
    <property type="match status" value="1"/>
</dbReference>
<evidence type="ECO:0000256" key="1">
    <source>
        <dbReference type="ARBA" id="ARBA00005417"/>
    </source>
</evidence>
<dbReference type="EMBL" id="JBHLXE010000097">
    <property type="protein sequence ID" value="MFC0180285.1"/>
    <property type="molecule type" value="Genomic_DNA"/>
</dbReference>
<dbReference type="SUPFAM" id="SSF52540">
    <property type="entry name" value="P-loop containing nucleoside triphosphate hydrolases"/>
    <property type="match status" value="1"/>
</dbReference>
<keyword evidence="2" id="KW-0813">Transport</keyword>
<keyword evidence="7" id="KW-1185">Reference proteome</keyword>
<dbReference type="CDD" id="cd03255">
    <property type="entry name" value="ABC_MJ0796_LolCDE_FtsE"/>
    <property type="match status" value="1"/>
</dbReference>
<evidence type="ECO:0000256" key="4">
    <source>
        <dbReference type="ARBA" id="ARBA00022840"/>
    </source>
</evidence>
<dbReference type="Pfam" id="PF00005">
    <property type="entry name" value="ABC_tran"/>
    <property type="match status" value="1"/>
</dbReference>
<evidence type="ECO:0000313" key="6">
    <source>
        <dbReference type="EMBL" id="MFC0180285.1"/>
    </source>
</evidence>
<dbReference type="PROSITE" id="PS00211">
    <property type="entry name" value="ABC_TRANSPORTER_1"/>
    <property type="match status" value="1"/>
</dbReference>
<keyword evidence="4 6" id="KW-0067">ATP-binding</keyword>
<evidence type="ECO:0000259" key="5">
    <source>
        <dbReference type="PROSITE" id="PS50893"/>
    </source>
</evidence>
<comment type="caution">
    <text evidence="6">The sequence shown here is derived from an EMBL/GenBank/DDBJ whole genome shotgun (WGS) entry which is preliminary data.</text>
</comment>
<dbReference type="InterPro" id="IPR017911">
    <property type="entry name" value="MacB-like_ATP-bd"/>
</dbReference>